<dbReference type="EMBL" id="AZIL01003177">
    <property type="protein sequence ID" value="EWM20342.1"/>
    <property type="molecule type" value="Genomic_DNA"/>
</dbReference>
<evidence type="ECO:0000313" key="1">
    <source>
        <dbReference type="EMBL" id="EWM20342.1"/>
    </source>
</evidence>
<proteinExistence type="predicted"/>
<evidence type="ECO:0000313" key="2">
    <source>
        <dbReference type="Proteomes" id="UP000019335"/>
    </source>
</evidence>
<sequence length="128" mass="14128">MGCVLRGGLPALGREGGLWVEMAAPDPPASLGHDTRTLSCVPRPRTARHTIWPRCRRGGGVFTRPWARNRGRESGFPLCPQGHECHGGELSTLDKSNKPLHFYAQTFPPHATPHHSFFRQDPNARATT</sequence>
<name>W7T0S2_9STRA</name>
<protein>
    <submittedName>
        <fullName evidence="1">Uncharacterized protein</fullName>
    </submittedName>
</protein>
<reference evidence="1 2" key="1">
    <citation type="journal article" date="2014" name="Mol. Plant">
        <title>Chromosome Scale Genome Assembly and Transcriptome Profiling of Nannochloropsis gaditana in Nitrogen Depletion.</title>
        <authorList>
            <person name="Corteggiani Carpinelli E."/>
            <person name="Telatin A."/>
            <person name="Vitulo N."/>
            <person name="Forcato C."/>
            <person name="D'Angelo M."/>
            <person name="Schiavon R."/>
            <person name="Vezzi A."/>
            <person name="Giacometti G.M."/>
            <person name="Morosinotto T."/>
            <person name="Valle G."/>
        </authorList>
    </citation>
    <scope>NUCLEOTIDE SEQUENCE [LARGE SCALE GENOMIC DNA]</scope>
    <source>
        <strain evidence="1 2">B-31</strain>
    </source>
</reference>
<gene>
    <name evidence="1" type="ORF">Naga_101354g1</name>
</gene>
<accession>W7T0S2</accession>
<keyword evidence="2" id="KW-1185">Reference proteome</keyword>
<comment type="caution">
    <text evidence="1">The sequence shown here is derived from an EMBL/GenBank/DDBJ whole genome shotgun (WGS) entry which is preliminary data.</text>
</comment>
<dbReference type="AlphaFoldDB" id="W7T0S2"/>
<organism evidence="1 2">
    <name type="scientific">Nannochloropsis gaditana</name>
    <dbReference type="NCBI Taxonomy" id="72520"/>
    <lineage>
        <taxon>Eukaryota</taxon>
        <taxon>Sar</taxon>
        <taxon>Stramenopiles</taxon>
        <taxon>Ochrophyta</taxon>
        <taxon>Eustigmatophyceae</taxon>
        <taxon>Eustigmatales</taxon>
        <taxon>Monodopsidaceae</taxon>
        <taxon>Nannochloropsis</taxon>
    </lineage>
</organism>
<dbReference type="Proteomes" id="UP000019335">
    <property type="component" value="Unassembled WGS sequence"/>
</dbReference>